<dbReference type="InterPro" id="IPR011050">
    <property type="entry name" value="Pectin_lyase_fold/virulence"/>
</dbReference>
<comment type="caution">
    <text evidence="11">The sequence shown here is derived from an EMBL/GenBank/DDBJ whole genome shotgun (WGS) entry which is preliminary data.</text>
</comment>
<dbReference type="GeneID" id="92091279"/>
<feature type="region of interest" description="Disordered" evidence="9">
    <location>
        <begin position="1"/>
        <end position="39"/>
    </location>
</feature>
<dbReference type="InterPro" id="IPR033131">
    <property type="entry name" value="Pectinesterase_Asp_AS"/>
</dbReference>
<dbReference type="SUPFAM" id="SSF51126">
    <property type="entry name" value="Pectin lyase-like"/>
    <property type="match status" value="1"/>
</dbReference>
<reference evidence="11 12" key="1">
    <citation type="submission" date="2023-01" db="EMBL/GenBank/DDBJ databases">
        <title>Analysis of 21 Apiospora genomes using comparative genomics revels a genus with tremendous synthesis potential of carbohydrate active enzymes and secondary metabolites.</title>
        <authorList>
            <person name="Sorensen T."/>
        </authorList>
    </citation>
    <scope>NUCLEOTIDE SEQUENCE [LARGE SCALE GENOMIC DNA]</scope>
    <source>
        <strain evidence="11 12">CBS 135458</strain>
    </source>
</reference>
<keyword evidence="4 8" id="KW-0378">Hydrolase</keyword>
<evidence type="ECO:0000256" key="2">
    <source>
        <dbReference type="ARBA" id="ARBA00008891"/>
    </source>
</evidence>
<evidence type="ECO:0000256" key="1">
    <source>
        <dbReference type="ARBA" id="ARBA00005184"/>
    </source>
</evidence>
<proteinExistence type="inferred from homology"/>
<dbReference type="PANTHER" id="PTHR31321:SF127">
    <property type="entry name" value="PECTINESTERASE"/>
    <property type="match status" value="1"/>
</dbReference>
<comment type="pathway">
    <text evidence="1 8">Glycan metabolism; pectin degradation; 2-dehydro-3-deoxy-D-gluconate from pectin: step 1/5.</text>
</comment>
<dbReference type="PANTHER" id="PTHR31321">
    <property type="entry name" value="ACYL-COA THIOESTER HYDROLASE YBHC-RELATED"/>
    <property type="match status" value="1"/>
</dbReference>
<organism evidence="11 12">
    <name type="scientific">Apiospora phragmitis</name>
    <dbReference type="NCBI Taxonomy" id="2905665"/>
    <lineage>
        <taxon>Eukaryota</taxon>
        <taxon>Fungi</taxon>
        <taxon>Dikarya</taxon>
        <taxon>Ascomycota</taxon>
        <taxon>Pezizomycotina</taxon>
        <taxon>Sordariomycetes</taxon>
        <taxon>Xylariomycetidae</taxon>
        <taxon>Amphisphaeriales</taxon>
        <taxon>Apiosporaceae</taxon>
        <taxon>Apiospora</taxon>
    </lineage>
</organism>
<dbReference type="InterPro" id="IPR012334">
    <property type="entry name" value="Pectin_lyas_fold"/>
</dbReference>
<protein>
    <recommendedName>
        <fullName evidence="3 8">Pectinesterase</fullName>
        <ecNumber evidence="3 8">3.1.1.11</ecNumber>
    </recommendedName>
</protein>
<evidence type="ECO:0000256" key="9">
    <source>
        <dbReference type="SAM" id="MobiDB-lite"/>
    </source>
</evidence>
<feature type="domain" description="Pectinesterase catalytic" evidence="10">
    <location>
        <begin position="67"/>
        <end position="327"/>
    </location>
</feature>
<dbReference type="EC" id="3.1.1.11" evidence="3 8"/>
<dbReference type="Proteomes" id="UP001480595">
    <property type="component" value="Unassembled WGS sequence"/>
</dbReference>
<dbReference type="RefSeq" id="XP_066717485.1">
    <property type="nucleotide sequence ID" value="XM_066858216.1"/>
</dbReference>
<evidence type="ECO:0000259" key="10">
    <source>
        <dbReference type="Pfam" id="PF01095"/>
    </source>
</evidence>
<comment type="function">
    <text evidence="8">Involved in maceration and soft-rotting of plant tissue.</text>
</comment>
<comment type="subcellular location">
    <subcellularLocation>
        <location evidence="8">Secreted</location>
    </subcellularLocation>
</comment>
<accession>A0ABR1VIS6</accession>
<evidence type="ECO:0000256" key="4">
    <source>
        <dbReference type="ARBA" id="ARBA00022801"/>
    </source>
</evidence>
<comment type="similarity">
    <text evidence="2">Belongs to the pectinesterase family.</text>
</comment>
<evidence type="ECO:0000256" key="8">
    <source>
        <dbReference type="RuleBase" id="RU000589"/>
    </source>
</evidence>
<keyword evidence="8" id="KW-0964">Secreted</keyword>
<evidence type="ECO:0000256" key="5">
    <source>
        <dbReference type="ARBA" id="ARBA00023085"/>
    </source>
</evidence>
<comment type="catalytic activity">
    <reaction evidence="6 8">
        <text>[(1-&gt;4)-alpha-D-galacturonosyl methyl ester](n) + n H2O = [(1-&gt;4)-alpha-D-galacturonosyl](n) + n methanol + n H(+)</text>
        <dbReference type="Rhea" id="RHEA:22380"/>
        <dbReference type="Rhea" id="RHEA-COMP:14570"/>
        <dbReference type="Rhea" id="RHEA-COMP:14573"/>
        <dbReference type="ChEBI" id="CHEBI:15377"/>
        <dbReference type="ChEBI" id="CHEBI:15378"/>
        <dbReference type="ChEBI" id="CHEBI:17790"/>
        <dbReference type="ChEBI" id="CHEBI:140522"/>
        <dbReference type="ChEBI" id="CHEBI:140523"/>
        <dbReference type="EC" id="3.1.1.11"/>
    </reaction>
</comment>
<sequence length="360" mass="37403">MAHLHEPRDFKPTDLASSPTSPPTLLEKNPRSTNPNDPDTMKLMLGSLALAGSVLAAGRTSAPSGCITVAKSGGQYSTIQAAVNALPGASSSRCIFIQPGTYTEQVLVDTSKGAGITFYGYTDATSGHAGNKSQADGLTNDETATLRVKAADFKMYNINVNNGHGSGSQAVALSAYADSGYYGCAFTGFQDTLLTQSGRQLYAKCLIQGATDFVFGQQSFAWFEKSDIRVLSANLGYITANGASKSGASEYVFNNCNVAAAAGNSVPNGAYYLGRPWGAYAQVVFQKTALGAVVNPAGWSVWNKGDERTGGVMFGEVGNTGAGASGSRASFAKKLGKEVDIASILGSGYTGKGYYDAAYM</sequence>
<evidence type="ECO:0000256" key="3">
    <source>
        <dbReference type="ARBA" id="ARBA00013229"/>
    </source>
</evidence>
<dbReference type="PROSITE" id="PS00503">
    <property type="entry name" value="PECTINESTERASE_2"/>
    <property type="match status" value="1"/>
</dbReference>
<feature type="active site" evidence="7">
    <location>
        <position position="212"/>
    </location>
</feature>
<dbReference type="EMBL" id="JAQQWL010000006">
    <property type="protein sequence ID" value="KAK8070191.1"/>
    <property type="molecule type" value="Genomic_DNA"/>
</dbReference>
<feature type="compositionally biased region" description="Basic and acidic residues" evidence="9">
    <location>
        <begin position="1"/>
        <end position="12"/>
    </location>
</feature>
<evidence type="ECO:0000256" key="7">
    <source>
        <dbReference type="PROSITE-ProRule" id="PRU10040"/>
    </source>
</evidence>
<evidence type="ECO:0000313" key="12">
    <source>
        <dbReference type="Proteomes" id="UP001480595"/>
    </source>
</evidence>
<dbReference type="Gene3D" id="2.160.20.10">
    <property type="entry name" value="Single-stranded right-handed beta-helix, Pectin lyase-like"/>
    <property type="match status" value="1"/>
</dbReference>
<keyword evidence="5 8" id="KW-0063">Aspartyl esterase</keyword>
<keyword evidence="8" id="KW-0961">Cell wall biogenesis/degradation</keyword>
<keyword evidence="12" id="KW-1185">Reference proteome</keyword>
<name>A0ABR1VIS6_9PEZI</name>
<evidence type="ECO:0000313" key="11">
    <source>
        <dbReference type="EMBL" id="KAK8070191.1"/>
    </source>
</evidence>
<dbReference type="Pfam" id="PF01095">
    <property type="entry name" value="Pectinesterase"/>
    <property type="match status" value="1"/>
</dbReference>
<evidence type="ECO:0000256" key="6">
    <source>
        <dbReference type="ARBA" id="ARBA00047928"/>
    </source>
</evidence>
<dbReference type="InterPro" id="IPR000070">
    <property type="entry name" value="Pectinesterase_cat"/>
</dbReference>
<gene>
    <name evidence="11" type="ORF">PG994_006807</name>
</gene>